<evidence type="ECO:0000256" key="5">
    <source>
        <dbReference type="ARBA" id="ARBA00022692"/>
    </source>
</evidence>
<keyword evidence="5 16" id="KW-0812">Transmembrane</keyword>
<dbReference type="InterPro" id="IPR015683">
    <property type="entry name" value="Ionotropic_Glu_rcpt"/>
</dbReference>
<dbReference type="Pfam" id="PF10613">
    <property type="entry name" value="Lig_chan-Glu_bd"/>
    <property type="match status" value="1"/>
</dbReference>
<reference evidence="20" key="2">
    <citation type="submission" date="2025-08" db="UniProtKB">
        <authorList>
            <consortium name="RefSeq"/>
        </authorList>
    </citation>
    <scope>IDENTIFICATION</scope>
    <source>
        <tissue evidence="20">Leaf</tissue>
    </source>
</reference>
<evidence type="ECO:0000256" key="9">
    <source>
        <dbReference type="ARBA" id="ARBA00023136"/>
    </source>
</evidence>
<evidence type="ECO:0000256" key="12">
    <source>
        <dbReference type="ARBA" id="ARBA00023286"/>
    </source>
</evidence>
<keyword evidence="12 15" id="KW-1071">Ligand-gated ion channel</keyword>
<dbReference type="RefSeq" id="XP_021852829.2">
    <property type="nucleotide sequence ID" value="XM_021997137.2"/>
</dbReference>
<feature type="chain" id="PRO_5046608780" description="Glutamate receptor" evidence="17">
    <location>
        <begin position="23"/>
        <end position="930"/>
    </location>
</feature>
<evidence type="ECO:0000256" key="10">
    <source>
        <dbReference type="ARBA" id="ARBA00023170"/>
    </source>
</evidence>
<keyword evidence="6 17" id="KW-0732">Signal</keyword>
<evidence type="ECO:0000256" key="8">
    <source>
        <dbReference type="ARBA" id="ARBA00023065"/>
    </source>
</evidence>
<feature type="domain" description="Ionotropic glutamate receptor C-terminal" evidence="18">
    <location>
        <begin position="459"/>
        <end position="807"/>
    </location>
</feature>
<dbReference type="Gene3D" id="1.10.287.70">
    <property type="match status" value="1"/>
</dbReference>
<dbReference type="InterPro" id="IPR028082">
    <property type="entry name" value="Peripla_BP_I"/>
</dbReference>
<evidence type="ECO:0000256" key="11">
    <source>
        <dbReference type="ARBA" id="ARBA00023180"/>
    </source>
</evidence>
<evidence type="ECO:0000256" key="17">
    <source>
        <dbReference type="SAM" id="SignalP"/>
    </source>
</evidence>
<feature type="transmembrane region" description="Helical" evidence="16">
    <location>
        <begin position="832"/>
        <end position="856"/>
    </location>
</feature>
<gene>
    <name evidence="20" type="primary">LOC110792322</name>
</gene>
<comment type="function">
    <text evidence="15">Glutamate-gated receptor that probably acts as non-selective cation channel.</text>
</comment>
<feature type="signal peptide" evidence="17">
    <location>
        <begin position="1"/>
        <end position="22"/>
    </location>
</feature>
<evidence type="ECO:0000256" key="14">
    <source>
        <dbReference type="ARBA" id="ARBA00049638"/>
    </source>
</evidence>
<comment type="function">
    <text evidence="14">Glutamate-gated receptor that probably acts as a non-selective cation channel. May be involved in light-signal transduction and calcium homeostasis via the regulation of calcium influx into cells.</text>
</comment>
<dbReference type="PRINTS" id="PR00248">
    <property type="entry name" value="GPCRMGR"/>
</dbReference>
<keyword evidence="13 15" id="KW-0407">Ion channel</keyword>
<dbReference type="GO" id="GO:0005886">
    <property type="term" value="C:plasma membrane"/>
    <property type="evidence" value="ECO:0000318"/>
    <property type="project" value="GO_Central"/>
</dbReference>
<keyword evidence="19" id="KW-1185">Reference proteome</keyword>
<keyword evidence="10 15" id="KW-0675">Receptor</keyword>
<evidence type="ECO:0000256" key="7">
    <source>
        <dbReference type="ARBA" id="ARBA00022989"/>
    </source>
</evidence>
<name>A0A9R0IRB6_SPIOL</name>
<dbReference type="GO" id="GO:0038023">
    <property type="term" value="F:signaling receptor activity"/>
    <property type="evidence" value="ECO:0000318"/>
    <property type="project" value="GO_Central"/>
</dbReference>
<dbReference type="InterPro" id="IPR000337">
    <property type="entry name" value="GPCR_3"/>
</dbReference>
<dbReference type="AlphaFoldDB" id="A0A9R0IRB6"/>
<dbReference type="KEGG" id="soe:110792322"/>
<dbReference type="Gene3D" id="3.40.190.10">
    <property type="entry name" value="Periplasmic binding protein-like II"/>
    <property type="match status" value="2"/>
</dbReference>
<dbReference type="CDD" id="cd19990">
    <property type="entry name" value="PBP1_GABAb_receptor_plant"/>
    <property type="match status" value="1"/>
</dbReference>
<dbReference type="InterPro" id="IPR001320">
    <property type="entry name" value="Iontro_rcpt_C"/>
</dbReference>
<dbReference type="InterPro" id="IPR017103">
    <property type="entry name" value="Iontropic_Glu_rcpt_pln"/>
</dbReference>
<evidence type="ECO:0000256" key="1">
    <source>
        <dbReference type="ARBA" id="ARBA00004141"/>
    </source>
</evidence>
<keyword evidence="11" id="KW-0325">Glycoprotein</keyword>
<dbReference type="SUPFAM" id="SSF53850">
    <property type="entry name" value="Periplasmic binding protein-like II"/>
    <property type="match status" value="1"/>
</dbReference>
<dbReference type="GeneID" id="110792322"/>
<accession>A0A9R0IRB6</accession>
<comment type="similarity">
    <text evidence="2 15">Belongs to the glutamate-gated ion channel (TC 1.A.10.1) family.</text>
</comment>
<dbReference type="PANTHER" id="PTHR34836:SF1">
    <property type="entry name" value="OS09G0428600 PROTEIN"/>
    <property type="match status" value="1"/>
</dbReference>
<dbReference type="CDD" id="cd13686">
    <property type="entry name" value="GluR_Plant"/>
    <property type="match status" value="1"/>
</dbReference>
<evidence type="ECO:0000256" key="3">
    <source>
        <dbReference type="ARBA" id="ARBA00011095"/>
    </source>
</evidence>
<evidence type="ECO:0000256" key="4">
    <source>
        <dbReference type="ARBA" id="ARBA00022448"/>
    </source>
</evidence>
<dbReference type="Gene3D" id="3.40.50.2300">
    <property type="match status" value="3"/>
</dbReference>
<dbReference type="SUPFAM" id="SSF53822">
    <property type="entry name" value="Periplasmic binding protein-like I"/>
    <property type="match status" value="1"/>
</dbReference>
<feature type="transmembrane region" description="Helical" evidence="16">
    <location>
        <begin position="585"/>
        <end position="605"/>
    </location>
</feature>
<dbReference type="PIRSF" id="PIRSF037090">
    <property type="entry name" value="Iontro_Glu-like_rcpt_pln"/>
    <property type="match status" value="1"/>
</dbReference>
<evidence type="ECO:0000313" key="20">
    <source>
        <dbReference type="RefSeq" id="XP_021852829.2"/>
    </source>
</evidence>
<keyword evidence="7 16" id="KW-1133">Transmembrane helix</keyword>
<proteinExistence type="inferred from homology"/>
<dbReference type="InterPro" id="IPR019594">
    <property type="entry name" value="Glu/Gly-bd"/>
</dbReference>
<dbReference type="SMART" id="SM00079">
    <property type="entry name" value="PBPe"/>
    <property type="match status" value="1"/>
</dbReference>
<sequence length="930" mass="104861">MRLLCLLLFLNLSLINLKPVSARSSKTTIIPVNVGLILDEQDWIGEMCYKCIKMALSSFYATHQHYTTRIVLHTKEYNHYDVVSAAASALYLINNVQVKAIIGPLTSTETQFVINLGTKAQVPIISYSATSPLLSSLASPNYFIRATQNDVTQVHAIGALIQAFGWKEVVPIHGHDEYGRGIMPEFVSMLQEINTRMPYQSVISQLVTDDQILEELYKLKTMQTRVFVVHLWPKLGVRLLLKAKELGMMSEDYVWILSNGMIDLLESFDRDVLESMQGVLGVKTYVPRTHELQNFTGKWSMKFKHDHPNVYGLWAYDATFALAKAAEEACISNTNTCISNTNTNTNDSTDLEYIAVSNIGPNLLQAVSETKFRGLAGDFSLKKDNELKTSVYRIINVVGNGWKDVGFWTAENGLMKNLKGNFSDAYSTSKANLRAIIWPGETLSVPKGWVIPANEKKLRIGVPVRYGFTEFVKVQTDSETNTTQVTGYCIDIFDAVMAQLPYYVAYEYIPFMDTKGIDSSSYNDLTYQVYLGMYDAVVGDVTIVANRSLYVDYTLPFTESGVTMVVPVKKKQTKKAWLFMKPLTWDLWVMTFCFFVFIAFIIWVLEHRVNEEFRGPPLHQAGTTLYHSFSTMVFAHSENVLSNLARFVMVVWIFVVLILTQSYTASLTSMLTVQQLQPADLGVNELIRKGEPVAYQHGSFVEGLLKKIGFKESQLKSYKKCEELDELLSKGSKNGGVAAVFDEVPYMRLFLAKYCQKYSMVQPTYKTGGFGFVFPKGSPLVPDISRAILSITEGEKMVAIEKEWFNTQDIRGSSSSNMVSNDYQFSLGLESFWGLFLIAGLAAAFALVLFLVDFLYKHRLIWMQNGTSIRSKIKEMAKTFDEVDESSHKIRKNQQLEKSCRGCENNRVDDVAESMVHTNCPPSPLSVLND</sequence>
<evidence type="ECO:0000256" key="2">
    <source>
        <dbReference type="ARBA" id="ARBA00008685"/>
    </source>
</evidence>
<dbReference type="GO" id="GO:0004930">
    <property type="term" value="F:G protein-coupled receptor activity"/>
    <property type="evidence" value="ECO:0007669"/>
    <property type="project" value="InterPro"/>
</dbReference>
<comment type="subunit">
    <text evidence="3">May form heteromers.</text>
</comment>
<dbReference type="Pfam" id="PF00060">
    <property type="entry name" value="Lig_chan"/>
    <property type="match status" value="1"/>
</dbReference>
<reference evidence="19" key="1">
    <citation type="journal article" date="2021" name="Nat. Commun.">
        <title>Genomic analyses provide insights into spinach domestication and the genetic basis of agronomic traits.</title>
        <authorList>
            <person name="Cai X."/>
            <person name="Sun X."/>
            <person name="Xu C."/>
            <person name="Sun H."/>
            <person name="Wang X."/>
            <person name="Ge C."/>
            <person name="Zhang Z."/>
            <person name="Wang Q."/>
            <person name="Fei Z."/>
            <person name="Jiao C."/>
            <person name="Wang Q."/>
        </authorList>
    </citation>
    <scope>NUCLEOTIDE SEQUENCE [LARGE SCALE GENOMIC DNA]</scope>
    <source>
        <strain evidence="19">cv. Varoflay</strain>
    </source>
</reference>
<evidence type="ECO:0000259" key="18">
    <source>
        <dbReference type="SMART" id="SM00079"/>
    </source>
</evidence>
<dbReference type="InterPro" id="IPR001828">
    <property type="entry name" value="ANF_lig-bd_rcpt"/>
</dbReference>
<evidence type="ECO:0000256" key="16">
    <source>
        <dbReference type="SAM" id="Phobius"/>
    </source>
</evidence>
<evidence type="ECO:0000256" key="15">
    <source>
        <dbReference type="PIRNR" id="PIRNR037090"/>
    </source>
</evidence>
<evidence type="ECO:0000256" key="13">
    <source>
        <dbReference type="ARBA" id="ARBA00023303"/>
    </source>
</evidence>
<dbReference type="Pfam" id="PF01094">
    <property type="entry name" value="ANF_receptor"/>
    <property type="match status" value="1"/>
</dbReference>
<keyword evidence="8 15" id="KW-0406">Ion transport</keyword>
<evidence type="ECO:0000256" key="6">
    <source>
        <dbReference type="ARBA" id="ARBA00022729"/>
    </source>
</evidence>
<dbReference type="GO" id="GO:0015276">
    <property type="term" value="F:ligand-gated monoatomic ion channel activity"/>
    <property type="evidence" value="ECO:0000318"/>
    <property type="project" value="GO_Central"/>
</dbReference>
<dbReference type="InterPro" id="IPR044440">
    <property type="entry name" value="GABAb_receptor_plant_PBP1"/>
</dbReference>
<dbReference type="Proteomes" id="UP000813463">
    <property type="component" value="Chromosome 6"/>
</dbReference>
<feature type="transmembrane region" description="Helical" evidence="16">
    <location>
        <begin position="644"/>
        <end position="663"/>
    </location>
</feature>
<keyword evidence="9 15" id="KW-0472">Membrane</keyword>
<evidence type="ECO:0000313" key="19">
    <source>
        <dbReference type="Proteomes" id="UP000813463"/>
    </source>
</evidence>
<dbReference type="PANTHER" id="PTHR34836">
    <property type="entry name" value="OS06G0188250 PROTEIN"/>
    <property type="match status" value="1"/>
</dbReference>
<protein>
    <recommendedName>
        <fullName evidence="15">Glutamate receptor</fullName>
    </recommendedName>
</protein>
<organism evidence="19 20">
    <name type="scientific">Spinacia oleracea</name>
    <name type="common">Spinach</name>
    <dbReference type="NCBI Taxonomy" id="3562"/>
    <lineage>
        <taxon>Eukaryota</taxon>
        <taxon>Viridiplantae</taxon>
        <taxon>Streptophyta</taxon>
        <taxon>Embryophyta</taxon>
        <taxon>Tracheophyta</taxon>
        <taxon>Spermatophyta</taxon>
        <taxon>Magnoliopsida</taxon>
        <taxon>eudicotyledons</taxon>
        <taxon>Gunneridae</taxon>
        <taxon>Pentapetalae</taxon>
        <taxon>Caryophyllales</taxon>
        <taxon>Chenopodiaceae</taxon>
        <taxon>Chenopodioideae</taxon>
        <taxon>Anserineae</taxon>
        <taxon>Spinacia</taxon>
    </lineage>
</organism>
<keyword evidence="4 15" id="KW-0813">Transport</keyword>
<comment type="subcellular location">
    <subcellularLocation>
        <location evidence="1">Membrane</location>
        <topology evidence="1">Multi-pass membrane protein</topology>
    </subcellularLocation>
</comment>